<protein>
    <submittedName>
        <fullName evidence="8">RNA polymerase sigma-70 factor (ECF subfamily)</fullName>
    </submittedName>
</protein>
<reference evidence="8 9" key="1">
    <citation type="submission" date="2023-07" db="EMBL/GenBank/DDBJ databases">
        <title>Sorghum-associated microbial communities from plants grown in Nebraska, USA.</title>
        <authorList>
            <person name="Schachtman D."/>
        </authorList>
    </citation>
    <scope>NUCLEOTIDE SEQUENCE [LARGE SCALE GENOMIC DNA]</scope>
    <source>
        <strain evidence="8 9">BE107</strain>
    </source>
</reference>
<dbReference type="NCBIfam" id="TIGR02937">
    <property type="entry name" value="sigma70-ECF"/>
    <property type="match status" value="1"/>
</dbReference>
<sequence>MPSASEANPEEAKLVRKARWGDHDAFAQLYRMHAKAIHALAYRLTGNAAAAEDITQDTFLKMLGFLSGLRGDAPLRPWLKRVAANAAIDRLRREQRFVAETDHDAWPDDSTDPTEDMEILGLLQRLPPLARTVVWLHEMEGWSHPELGERFGRSPSWSKSIVSRALTRLRDDLETGITDD</sequence>
<keyword evidence="3" id="KW-0731">Sigma factor</keyword>
<feature type="domain" description="RNA polymerase sigma-70 region 2" evidence="6">
    <location>
        <begin position="29"/>
        <end position="96"/>
    </location>
</feature>
<dbReference type="InterPro" id="IPR013324">
    <property type="entry name" value="RNA_pol_sigma_r3/r4-like"/>
</dbReference>
<evidence type="ECO:0000256" key="4">
    <source>
        <dbReference type="ARBA" id="ARBA00023125"/>
    </source>
</evidence>
<dbReference type="SUPFAM" id="SSF88946">
    <property type="entry name" value="Sigma2 domain of RNA polymerase sigma factors"/>
    <property type="match status" value="1"/>
</dbReference>
<dbReference type="Gene3D" id="1.10.10.10">
    <property type="entry name" value="Winged helix-like DNA-binding domain superfamily/Winged helix DNA-binding domain"/>
    <property type="match status" value="1"/>
</dbReference>
<keyword evidence="2" id="KW-0805">Transcription regulation</keyword>
<dbReference type="InterPro" id="IPR007627">
    <property type="entry name" value="RNA_pol_sigma70_r2"/>
</dbReference>
<dbReference type="InterPro" id="IPR014284">
    <property type="entry name" value="RNA_pol_sigma-70_dom"/>
</dbReference>
<dbReference type="PANTHER" id="PTHR43133:SF8">
    <property type="entry name" value="RNA POLYMERASE SIGMA FACTOR HI_1459-RELATED"/>
    <property type="match status" value="1"/>
</dbReference>
<dbReference type="InterPro" id="IPR036388">
    <property type="entry name" value="WH-like_DNA-bd_sf"/>
</dbReference>
<evidence type="ECO:0000256" key="2">
    <source>
        <dbReference type="ARBA" id="ARBA00023015"/>
    </source>
</evidence>
<proteinExistence type="inferred from homology"/>
<evidence type="ECO:0000259" key="6">
    <source>
        <dbReference type="Pfam" id="PF04542"/>
    </source>
</evidence>
<dbReference type="InterPro" id="IPR013249">
    <property type="entry name" value="RNA_pol_sigma70_r4_t2"/>
</dbReference>
<keyword evidence="5" id="KW-0804">Transcription</keyword>
<accession>A0ABU1RMH0</accession>
<evidence type="ECO:0000313" key="8">
    <source>
        <dbReference type="EMBL" id="MDR6839968.1"/>
    </source>
</evidence>
<gene>
    <name evidence="8" type="ORF">J2W94_000232</name>
</gene>
<evidence type="ECO:0000256" key="5">
    <source>
        <dbReference type="ARBA" id="ARBA00023163"/>
    </source>
</evidence>
<evidence type="ECO:0000256" key="1">
    <source>
        <dbReference type="ARBA" id="ARBA00010641"/>
    </source>
</evidence>
<dbReference type="SUPFAM" id="SSF88659">
    <property type="entry name" value="Sigma3 and sigma4 domains of RNA polymerase sigma factors"/>
    <property type="match status" value="1"/>
</dbReference>
<dbReference type="CDD" id="cd06171">
    <property type="entry name" value="Sigma70_r4"/>
    <property type="match status" value="1"/>
</dbReference>
<comment type="caution">
    <text evidence="8">The sequence shown here is derived from an EMBL/GenBank/DDBJ whole genome shotgun (WGS) entry which is preliminary data.</text>
</comment>
<organism evidence="8 9">
    <name type="scientific">Pseudoxanthomonas sacheonensis</name>
    <dbReference type="NCBI Taxonomy" id="443615"/>
    <lineage>
        <taxon>Bacteria</taxon>
        <taxon>Pseudomonadati</taxon>
        <taxon>Pseudomonadota</taxon>
        <taxon>Gammaproteobacteria</taxon>
        <taxon>Lysobacterales</taxon>
        <taxon>Lysobacteraceae</taxon>
        <taxon>Pseudoxanthomonas</taxon>
    </lineage>
</organism>
<evidence type="ECO:0000256" key="3">
    <source>
        <dbReference type="ARBA" id="ARBA00023082"/>
    </source>
</evidence>
<dbReference type="EMBL" id="JAVDTT010000001">
    <property type="protein sequence ID" value="MDR6839968.1"/>
    <property type="molecule type" value="Genomic_DNA"/>
</dbReference>
<dbReference type="PANTHER" id="PTHR43133">
    <property type="entry name" value="RNA POLYMERASE ECF-TYPE SIGMA FACTO"/>
    <property type="match status" value="1"/>
</dbReference>
<comment type="similarity">
    <text evidence="1">Belongs to the sigma-70 factor family. ECF subfamily.</text>
</comment>
<dbReference type="Proteomes" id="UP001254759">
    <property type="component" value="Unassembled WGS sequence"/>
</dbReference>
<dbReference type="InterPro" id="IPR013325">
    <property type="entry name" value="RNA_pol_sigma_r2"/>
</dbReference>
<dbReference type="RefSeq" id="WP_310089774.1">
    <property type="nucleotide sequence ID" value="NZ_JAVDTT010000001.1"/>
</dbReference>
<dbReference type="InterPro" id="IPR039425">
    <property type="entry name" value="RNA_pol_sigma-70-like"/>
</dbReference>
<dbReference type="Pfam" id="PF04542">
    <property type="entry name" value="Sigma70_r2"/>
    <property type="match status" value="1"/>
</dbReference>
<evidence type="ECO:0000313" key="9">
    <source>
        <dbReference type="Proteomes" id="UP001254759"/>
    </source>
</evidence>
<keyword evidence="9" id="KW-1185">Reference proteome</keyword>
<dbReference type="Gene3D" id="1.10.1740.10">
    <property type="match status" value="1"/>
</dbReference>
<feature type="domain" description="RNA polymerase sigma factor 70 region 4 type 2" evidence="7">
    <location>
        <begin position="117"/>
        <end position="169"/>
    </location>
</feature>
<name>A0ABU1RMH0_9GAMM</name>
<evidence type="ECO:0000259" key="7">
    <source>
        <dbReference type="Pfam" id="PF08281"/>
    </source>
</evidence>
<keyword evidence="4" id="KW-0238">DNA-binding</keyword>
<dbReference type="Pfam" id="PF08281">
    <property type="entry name" value="Sigma70_r4_2"/>
    <property type="match status" value="1"/>
</dbReference>